<name>A0A4R1HHT7_PSEEN</name>
<dbReference type="OrthoDB" id="5296019at2"/>
<comment type="caution">
    <text evidence="6">The sequence shown here is derived from an EMBL/GenBank/DDBJ whole genome shotgun (WGS) entry which is preliminary data.</text>
</comment>
<reference evidence="6 7" key="1">
    <citation type="submission" date="2019-03" db="EMBL/GenBank/DDBJ databases">
        <title>Sequencing the genomes of 1000 actinobacteria strains.</title>
        <authorList>
            <person name="Klenk H.-P."/>
        </authorList>
    </citation>
    <scope>NUCLEOTIDE SEQUENCE [LARGE SCALE GENOMIC DNA]</scope>
    <source>
        <strain evidence="6 7">DSM 44969</strain>
    </source>
</reference>
<dbReference type="EMBL" id="SMFZ01000002">
    <property type="protein sequence ID" value="TCK19995.1"/>
    <property type="molecule type" value="Genomic_DNA"/>
</dbReference>
<evidence type="ECO:0000256" key="4">
    <source>
        <dbReference type="ARBA" id="ARBA00022729"/>
    </source>
</evidence>
<dbReference type="SUPFAM" id="SSF53807">
    <property type="entry name" value="Helical backbone' metal receptor"/>
    <property type="match status" value="1"/>
</dbReference>
<organism evidence="6 7">
    <name type="scientific">Pseudonocardia endophytica</name>
    <dbReference type="NCBI Taxonomy" id="401976"/>
    <lineage>
        <taxon>Bacteria</taxon>
        <taxon>Bacillati</taxon>
        <taxon>Actinomycetota</taxon>
        <taxon>Actinomycetes</taxon>
        <taxon>Pseudonocardiales</taxon>
        <taxon>Pseudonocardiaceae</taxon>
        <taxon>Pseudonocardia</taxon>
    </lineage>
</organism>
<evidence type="ECO:0000256" key="2">
    <source>
        <dbReference type="ARBA" id="ARBA00022448"/>
    </source>
</evidence>
<dbReference type="AlphaFoldDB" id="A0A4R1HHT7"/>
<dbReference type="GO" id="GO:0030313">
    <property type="term" value="C:cell envelope"/>
    <property type="evidence" value="ECO:0007669"/>
    <property type="project" value="UniProtKB-SubCell"/>
</dbReference>
<dbReference type="GO" id="GO:0046872">
    <property type="term" value="F:metal ion binding"/>
    <property type="evidence" value="ECO:0007669"/>
    <property type="project" value="UniProtKB-KW"/>
</dbReference>
<evidence type="ECO:0000256" key="3">
    <source>
        <dbReference type="ARBA" id="ARBA00022723"/>
    </source>
</evidence>
<dbReference type="PANTHER" id="PTHR42953">
    <property type="entry name" value="HIGH-AFFINITY ZINC UPTAKE SYSTEM PROTEIN ZNUA-RELATED"/>
    <property type="match status" value="1"/>
</dbReference>
<keyword evidence="7" id="KW-1185">Reference proteome</keyword>
<evidence type="ECO:0000256" key="5">
    <source>
        <dbReference type="SAM" id="SignalP"/>
    </source>
</evidence>
<dbReference type="InterPro" id="IPR050492">
    <property type="entry name" value="Bact_metal-bind_prot9"/>
</dbReference>
<dbReference type="RefSeq" id="WP_132428415.1">
    <property type="nucleotide sequence ID" value="NZ_SMFZ01000002.1"/>
</dbReference>
<keyword evidence="2" id="KW-0813">Transport</keyword>
<gene>
    <name evidence="6" type="ORF">EV378_3941</name>
</gene>
<dbReference type="InterPro" id="IPR006127">
    <property type="entry name" value="ZnuA-like"/>
</dbReference>
<evidence type="ECO:0000313" key="7">
    <source>
        <dbReference type="Proteomes" id="UP000295560"/>
    </source>
</evidence>
<evidence type="ECO:0000256" key="1">
    <source>
        <dbReference type="ARBA" id="ARBA00004196"/>
    </source>
</evidence>
<feature type="signal peptide" evidence="5">
    <location>
        <begin position="1"/>
        <end position="23"/>
    </location>
</feature>
<protein>
    <submittedName>
        <fullName evidence="6">Zinc/manganese transport system substrate-binding protein</fullName>
    </submittedName>
</protein>
<evidence type="ECO:0000313" key="6">
    <source>
        <dbReference type="EMBL" id="TCK19995.1"/>
    </source>
</evidence>
<dbReference type="PANTHER" id="PTHR42953:SF1">
    <property type="entry name" value="METAL-BINDING PROTEIN HI_0362-RELATED"/>
    <property type="match status" value="1"/>
</dbReference>
<comment type="subcellular location">
    <subcellularLocation>
        <location evidence="1">Cell envelope</location>
    </subcellularLocation>
</comment>
<dbReference type="Gene3D" id="3.40.50.1980">
    <property type="entry name" value="Nitrogenase molybdenum iron protein domain"/>
    <property type="match status" value="1"/>
</dbReference>
<dbReference type="Proteomes" id="UP000295560">
    <property type="component" value="Unassembled WGS sequence"/>
</dbReference>
<keyword evidence="4 5" id="KW-0732">Signal</keyword>
<sequence>MARSTTRTAGLLAGTAALTLGLAACGSSDPAPTDAAAAAKLQVVASTDVWGSVAQAVGGDRVEVKSIINSPDKDPHEYESTPTDAASVENAKLLLRNGGGYDDFMTKLVDASGNQAPVVDAVTVSGLQPAEEAGHSEGDGHDHGEFNEHVWYSLPTVQKVAQSVATELGKADPAGAATYTANAQRFDAGVAQLSTKAAAIGKAHPGATVAVTEPVPDYLLETASLKDVTPEAFSEAVEEGNDPPAAVLQQTLAVFTAQPKVGALVLNAQTQSPTTDQVKQAATQNGVPIVDVTETLPAGTTDYTAWMGAQIDRLSSALDRR</sequence>
<dbReference type="Pfam" id="PF01297">
    <property type="entry name" value="ZnuA"/>
    <property type="match status" value="1"/>
</dbReference>
<feature type="chain" id="PRO_5038904095" evidence="5">
    <location>
        <begin position="24"/>
        <end position="321"/>
    </location>
</feature>
<dbReference type="PROSITE" id="PS51257">
    <property type="entry name" value="PROKAR_LIPOPROTEIN"/>
    <property type="match status" value="1"/>
</dbReference>
<accession>A0A4R1HHT7</accession>
<dbReference type="GO" id="GO:0030001">
    <property type="term" value="P:metal ion transport"/>
    <property type="evidence" value="ECO:0007669"/>
    <property type="project" value="InterPro"/>
</dbReference>
<proteinExistence type="predicted"/>
<keyword evidence="3" id="KW-0479">Metal-binding</keyword>